<accession>A0A8S0X3B9</accession>
<reference evidence="1" key="2">
    <citation type="submission" date="2020-01" db="EMBL/GenBank/DDBJ databases">
        <authorList>
            <person name="Hornung B."/>
        </authorList>
    </citation>
    <scope>NUCLEOTIDE SEQUENCE</scope>
    <source>
        <strain evidence="1">PacBioINE</strain>
    </source>
</reference>
<organism evidence="1">
    <name type="scientific">Acididesulfobacillus acetoxydans</name>
    <dbReference type="NCBI Taxonomy" id="1561005"/>
    <lineage>
        <taxon>Bacteria</taxon>
        <taxon>Bacillati</taxon>
        <taxon>Bacillota</taxon>
        <taxon>Clostridia</taxon>
        <taxon>Eubacteriales</taxon>
        <taxon>Peptococcaceae</taxon>
        <taxon>Acididesulfobacillus</taxon>
    </lineage>
</organism>
<dbReference type="EMBL" id="CDGJ01000071">
    <property type="protein sequence ID" value="CEJ07948.1"/>
    <property type="molecule type" value="Genomic_DNA"/>
</dbReference>
<dbReference type="KEGG" id="aacx:DEACI_0606"/>
<evidence type="ECO:0000313" key="3">
    <source>
        <dbReference type="Proteomes" id="UP001071230"/>
    </source>
</evidence>
<proteinExistence type="predicted"/>
<name>A0A8S0X3B9_9FIRM</name>
<protein>
    <submittedName>
        <fullName evidence="1">Uncharacterized protein</fullName>
    </submittedName>
</protein>
<dbReference type="EMBL" id="LR746496">
    <property type="protein sequence ID" value="CAA7599960.1"/>
    <property type="molecule type" value="Genomic_DNA"/>
</dbReference>
<dbReference type="Proteomes" id="UP001071230">
    <property type="component" value="Unassembled WGS sequence"/>
</dbReference>
<evidence type="ECO:0000313" key="1">
    <source>
        <dbReference type="EMBL" id="CAA7599960.1"/>
    </source>
</evidence>
<evidence type="ECO:0000313" key="2">
    <source>
        <dbReference type="EMBL" id="CEJ07948.1"/>
    </source>
</evidence>
<keyword evidence="3" id="KW-1185">Reference proteome</keyword>
<dbReference type="Proteomes" id="UP000836597">
    <property type="component" value="Chromosome"/>
</dbReference>
<sequence>MRFINSDGGISCKSREIYAIIFCEQVQEIEAGKVGTVMSPAEWFWKIFEATGSPKVYLLYRRYADN</sequence>
<dbReference type="AlphaFoldDB" id="A0A8S0X3B9"/>
<reference evidence="2" key="1">
    <citation type="submission" date="2014-11" db="EMBL/GenBank/DDBJ databases">
        <authorList>
            <person name="Hornung B.V."/>
        </authorList>
    </citation>
    <scope>NUCLEOTIDE SEQUENCE</scope>
    <source>
        <strain evidence="2">INE</strain>
    </source>
</reference>
<gene>
    <name evidence="1" type="ORF">DEACI_0606</name>
    <name evidence="2" type="ORF">DEACI_2420</name>
</gene>